<dbReference type="SUPFAM" id="SSF56327">
    <property type="entry name" value="LDH C-terminal domain-like"/>
    <property type="match status" value="1"/>
</dbReference>
<dbReference type="InterPro" id="IPR015955">
    <property type="entry name" value="Lactate_DH/Glyco_Ohase_4_C"/>
</dbReference>
<feature type="binding site" evidence="9">
    <location>
        <position position="194"/>
    </location>
    <ligand>
        <name>Mn(2+)</name>
        <dbReference type="ChEBI" id="CHEBI:29035"/>
    </ligand>
</feature>
<dbReference type="InterPro" id="IPR001088">
    <property type="entry name" value="Glyco_hydro_4"/>
</dbReference>
<dbReference type="GO" id="GO:0046872">
    <property type="term" value="F:metal ion binding"/>
    <property type="evidence" value="ECO:0007669"/>
    <property type="project" value="UniProtKB-KW"/>
</dbReference>
<feature type="active site" description="Proton acceptor" evidence="7">
    <location>
        <position position="244"/>
    </location>
</feature>
<evidence type="ECO:0000256" key="6">
    <source>
        <dbReference type="ARBA" id="ARBA00023295"/>
    </source>
</evidence>
<evidence type="ECO:0000256" key="10">
    <source>
        <dbReference type="PIRSR" id="PIRSR601088-4"/>
    </source>
</evidence>
<dbReference type="PRINTS" id="PR00732">
    <property type="entry name" value="GLHYDRLASE4"/>
</dbReference>
<feature type="site" description="Increases basicity of active site Tyr" evidence="10">
    <location>
        <position position="104"/>
    </location>
</feature>
<keyword evidence="14" id="KW-1185">Reference proteome</keyword>
<proteinExistence type="inferred from homology"/>
<keyword evidence="4 11" id="KW-0520">NAD</keyword>
<dbReference type="InterPro" id="IPR019802">
    <property type="entry name" value="GlycHydrolase_4_CS"/>
</dbReference>
<evidence type="ECO:0000256" key="9">
    <source>
        <dbReference type="PIRSR" id="PIRSR601088-3"/>
    </source>
</evidence>
<keyword evidence="9" id="KW-0170">Cobalt</keyword>
<feature type="binding site" evidence="8">
    <location>
        <position position="88"/>
    </location>
    <ligand>
        <name>substrate</name>
    </ligand>
</feature>
<reference evidence="13 14" key="1">
    <citation type="journal article" date="2010" name="Stand. Genomic Sci.">
        <title>Complete genome sequence of Spirochaeta smaragdinae type strain (SEBR 4228).</title>
        <authorList>
            <person name="Mavromatis K."/>
            <person name="Yasawong M."/>
            <person name="Chertkov O."/>
            <person name="Lapidus A."/>
            <person name="Lucas S."/>
            <person name="Nolan M."/>
            <person name="Del Rio T.G."/>
            <person name="Tice H."/>
            <person name="Cheng J.F."/>
            <person name="Pitluck S."/>
            <person name="Liolios K."/>
            <person name="Ivanova N."/>
            <person name="Tapia R."/>
            <person name="Han C."/>
            <person name="Bruce D."/>
            <person name="Goodwin L."/>
            <person name="Pati A."/>
            <person name="Chen A."/>
            <person name="Palaniappan K."/>
            <person name="Land M."/>
            <person name="Hauser L."/>
            <person name="Chang Y.J."/>
            <person name="Jeffries C.D."/>
            <person name="Detter J.C."/>
            <person name="Rohde M."/>
            <person name="Brambilla E."/>
            <person name="Spring S."/>
            <person name="Goker M."/>
            <person name="Sikorski J."/>
            <person name="Woyke T."/>
            <person name="Bristow J."/>
            <person name="Eisen J.A."/>
            <person name="Markowitz V."/>
            <person name="Hugenholtz P."/>
            <person name="Klenk H.P."/>
            <person name="Kyrpides N.C."/>
        </authorList>
    </citation>
    <scope>NUCLEOTIDE SEQUENCE [LARGE SCALE GENOMIC DNA]</scope>
    <source>
        <strain evidence="14">DSM 11293 / JCM 15392 / SEBR 4228</strain>
    </source>
</reference>
<comment type="cofactor">
    <cofactor evidence="11">
        <name>NAD(+)</name>
        <dbReference type="ChEBI" id="CHEBI:57540"/>
    </cofactor>
    <text evidence="11">Binds 1 NAD(+) per subunit.</text>
</comment>
<dbReference type="AlphaFoldDB" id="E1RC40"/>
<feature type="domain" description="Glycosyl hydrolase family 4 C-terminal" evidence="12">
    <location>
        <begin position="189"/>
        <end position="427"/>
    </location>
</feature>
<dbReference type="GO" id="GO:0005975">
    <property type="term" value="P:carbohydrate metabolic process"/>
    <property type="evidence" value="ECO:0007669"/>
    <property type="project" value="InterPro"/>
</dbReference>
<keyword evidence="3 11" id="KW-0378">Hydrolase</keyword>
<dbReference type="PANTHER" id="PTHR32092">
    <property type="entry name" value="6-PHOSPHO-BETA-GLUCOSIDASE-RELATED"/>
    <property type="match status" value="1"/>
</dbReference>
<dbReference type="eggNOG" id="COG1486">
    <property type="taxonomic scope" value="Bacteria"/>
</dbReference>
<evidence type="ECO:0000256" key="5">
    <source>
        <dbReference type="ARBA" id="ARBA00023211"/>
    </source>
</evidence>
<protein>
    <submittedName>
        <fullName evidence="13">Glycoside hydrolase family 4</fullName>
    </submittedName>
</protein>
<dbReference type="HOGENOM" id="CLU_045951_0_1_12"/>
<keyword evidence="2 9" id="KW-0479">Metal-binding</keyword>
<dbReference type="Pfam" id="PF02056">
    <property type="entry name" value="Glyco_hydro_4"/>
    <property type="match status" value="1"/>
</dbReference>
<keyword evidence="9" id="KW-0533">Nickel</keyword>
<keyword evidence="5 9" id="KW-0464">Manganese</keyword>
<feature type="binding site" evidence="9">
    <location>
        <position position="164"/>
    </location>
    <ligand>
        <name>Mn(2+)</name>
        <dbReference type="ChEBI" id="CHEBI:29035"/>
    </ligand>
</feature>
<dbReference type="PROSITE" id="PS01324">
    <property type="entry name" value="GLYCOSYL_HYDROL_F4"/>
    <property type="match status" value="1"/>
</dbReference>
<dbReference type="STRING" id="573413.Spirs_0785"/>
<gene>
    <name evidence="13" type="ordered locus">Spirs_0785</name>
</gene>
<evidence type="ECO:0000256" key="8">
    <source>
        <dbReference type="PIRSR" id="PIRSR601088-2"/>
    </source>
</evidence>
<dbReference type="InterPro" id="IPR036291">
    <property type="entry name" value="NAD(P)-bd_dom_sf"/>
</dbReference>
<feature type="active site" description="Proton donor" evidence="7">
    <location>
        <position position="165"/>
    </location>
</feature>
<evidence type="ECO:0000313" key="13">
    <source>
        <dbReference type="EMBL" id="ADK79920.1"/>
    </source>
</evidence>
<feature type="binding site" evidence="8">
    <location>
        <position position="142"/>
    </location>
    <ligand>
        <name>substrate</name>
    </ligand>
</feature>
<dbReference type="Gene3D" id="3.40.50.720">
    <property type="entry name" value="NAD(P)-binding Rossmann-like Domain"/>
    <property type="match status" value="1"/>
</dbReference>
<dbReference type="SUPFAM" id="SSF51735">
    <property type="entry name" value="NAD(P)-binding Rossmann-fold domains"/>
    <property type="match status" value="1"/>
</dbReference>
<dbReference type="EMBL" id="CP002116">
    <property type="protein sequence ID" value="ADK79920.1"/>
    <property type="molecule type" value="Genomic_DNA"/>
</dbReference>
<dbReference type="Pfam" id="PF11975">
    <property type="entry name" value="Glyco_hydro_4C"/>
    <property type="match status" value="1"/>
</dbReference>
<sequence length="451" mass="50455">MILAVIGAGSPRTPLLIRGLLSRNMKLEHLYLYDNKQQRLELNARVIEAIIAASGQGLKLTIASSYQEAVEHADFVFSSIRVGGDESRIADETTALKFGQLPQETVGIGGFSMAYRTIPVVVAQANILHRINPKAWIINFTNPSGMITQAILENSNHKKVIGICDAPIMIDKFVGTLYGVSKDHITTHYTGLNHLGWVTSVKVDGKEVMEELVHERLKEFVAQEPFYQDLVDHIQTYHILPNEYLYYYLYHETITKKMAGVKQTRGQVIHTLNKQYYEALSAPDTNPIDVYNRYIQQRDGSYMTQETGYARKEAPRFDILTHTGLWGYDAVAFNLVEALVDTNQGKQLIVNVANRGTLPYLTDSDVIETSCLCKNGQCHATEATTELPACATDLIKQVKKFERLTIAAAGKRDRESQIAALEENPVVAKHLVPQIIDDLNKRFASIGSDDE</sequence>
<comment type="similarity">
    <text evidence="1 11">Belongs to the glycosyl hydrolase 4 family.</text>
</comment>
<dbReference type="Proteomes" id="UP000002318">
    <property type="component" value="Chromosome"/>
</dbReference>
<dbReference type="RefSeq" id="WP_013253384.1">
    <property type="nucleotide sequence ID" value="NC_014364.1"/>
</dbReference>
<accession>E1RC40</accession>
<dbReference type="Gene3D" id="3.90.110.10">
    <property type="entry name" value="Lactate dehydrogenase/glycoside hydrolase, family 4, C-terminal"/>
    <property type="match status" value="1"/>
</dbReference>
<dbReference type="PANTHER" id="PTHR32092:SF5">
    <property type="entry name" value="6-PHOSPHO-BETA-GLUCOSIDASE"/>
    <property type="match status" value="1"/>
</dbReference>
<dbReference type="GO" id="GO:0004553">
    <property type="term" value="F:hydrolase activity, hydrolyzing O-glycosyl compounds"/>
    <property type="evidence" value="ECO:0007669"/>
    <property type="project" value="InterPro"/>
</dbReference>
<evidence type="ECO:0000256" key="4">
    <source>
        <dbReference type="ARBA" id="ARBA00023027"/>
    </source>
</evidence>
<dbReference type="GO" id="GO:0016616">
    <property type="term" value="F:oxidoreductase activity, acting on the CH-OH group of donors, NAD or NADP as acceptor"/>
    <property type="evidence" value="ECO:0007669"/>
    <property type="project" value="InterPro"/>
</dbReference>
<evidence type="ECO:0000313" key="14">
    <source>
        <dbReference type="Proteomes" id="UP000002318"/>
    </source>
</evidence>
<dbReference type="OrthoDB" id="9808275at2"/>
<evidence type="ECO:0000256" key="11">
    <source>
        <dbReference type="RuleBase" id="RU361152"/>
    </source>
</evidence>
<organism evidence="13 14">
    <name type="scientific">Sediminispirochaeta smaragdinae (strain DSM 11293 / JCM 15392 / SEBR 4228)</name>
    <name type="common">Spirochaeta smaragdinae</name>
    <dbReference type="NCBI Taxonomy" id="573413"/>
    <lineage>
        <taxon>Bacteria</taxon>
        <taxon>Pseudomonadati</taxon>
        <taxon>Spirochaetota</taxon>
        <taxon>Spirochaetia</taxon>
        <taxon>Spirochaetales</taxon>
        <taxon>Spirochaetaceae</taxon>
        <taxon>Sediminispirochaeta</taxon>
    </lineage>
</organism>
<dbReference type="InterPro" id="IPR022616">
    <property type="entry name" value="Glyco_hydro_4_C"/>
</dbReference>
<name>E1RC40_SEDSS</name>
<dbReference type="CAZy" id="GH4">
    <property type="family name" value="Glycoside Hydrolase Family 4"/>
</dbReference>
<dbReference type="KEGG" id="ssm:Spirs_0785"/>
<keyword evidence="6 11" id="KW-0326">Glycosidase</keyword>
<evidence type="ECO:0000256" key="3">
    <source>
        <dbReference type="ARBA" id="ARBA00022801"/>
    </source>
</evidence>
<evidence type="ECO:0000256" key="1">
    <source>
        <dbReference type="ARBA" id="ARBA00010141"/>
    </source>
</evidence>
<keyword evidence="9" id="KW-0408">Iron</keyword>
<evidence type="ECO:0000256" key="7">
    <source>
        <dbReference type="PIRSR" id="PIRSR601088-1"/>
    </source>
</evidence>
<evidence type="ECO:0000256" key="2">
    <source>
        <dbReference type="ARBA" id="ARBA00022723"/>
    </source>
</evidence>
<evidence type="ECO:0000259" key="12">
    <source>
        <dbReference type="Pfam" id="PF11975"/>
    </source>
</evidence>